<evidence type="ECO:0000313" key="1">
    <source>
        <dbReference type="EMBL" id="QJH92993.1"/>
    </source>
</evidence>
<organism evidence="1">
    <name type="scientific">viral metagenome</name>
    <dbReference type="NCBI Taxonomy" id="1070528"/>
    <lineage>
        <taxon>unclassified sequences</taxon>
        <taxon>metagenomes</taxon>
        <taxon>organismal metagenomes</taxon>
    </lineage>
</organism>
<gene>
    <name evidence="1" type="ORF">MM171B02484_0009</name>
</gene>
<sequence>MTCKTCKHWTRWRKHSELAEQHLWGDCDTLLDAPDLVSIWSSDRDGEWTETNVETHEDFSCKLHDPI</sequence>
<dbReference type="AlphaFoldDB" id="A0A6M3X6Z6"/>
<proteinExistence type="predicted"/>
<accession>A0A6M3X6Z6</accession>
<protein>
    <submittedName>
        <fullName evidence="1">Uncharacterized protein</fullName>
    </submittedName>
</protein>
<name>A0A6M3X6Z6_9ZZZZ</name>
<reference evidence="1" key="1">
    <citation type="submission" date="2020-03" db="EMBL/GenBank/DDBJ databases">
        <title>The deep terrestrial virosphere.</title>
        <authorList>
            <person name="Holmfeldt K."/>
            <person name="Nilsson E."/>
            <person name="Simone D."/>
            <person name="Lopez-Fernandez M."/>
            <person name="Wu X."/>
            <person name="de Brujin I."/>
            <person name="Lundin D."/>
            <person name="Andersson A."/>
            <person name="Bertilsson S."/>
            <person name="Dopson M."/>
        </authorList>
    </citation>
    <scope>NUCLEOTIDE SEQUENCE</scope>
    <source>
        <strain evidence="1">MM171B02484</strain>
    </source>
</reference>
<dbReference type="EMBL" id="MT143937">
    <property type="protein sequence ID" value="QJH92993.1"/>
    <property type="molecule type" value="Genomic_DNA"/>
</dbReference>